<dbReference type="CDD" id="cd00130">
    <property type="entry name" value="PAS"/>
    <property type="match status" value="1"/>
</dbReference>
<sequence length="492" mass="54750">MGTVNAEVSREERRLRALHELHILDTPHETEYDEIVELAAAICGTPISLISLVDRDRQWFKSALGVTAEETPRSMSFCAHAIETADLFVVENAAEDARFRNNPLVTGEMCIRFYAGFPVSAMDGNALGTLCVIDRKPRTLTREQSKALEVLSKQVEARIELRAKRVALEQSLEQQKALSANLRASESLFRTFMNNSPFVSYIKDADGRMLYYNRIFAEVFGITADDWLGKLDHEIWPTEKAAIYRAHDLEVLAEGEKHEYVEEAPGADGKISHYRSLKFPYADGNGNIFLAGLSVDISDEMANASQLAKYQAELEEANRTLLQLSVTDSLTGLRNRRAFDERLAIEFTRSRRHGRDLSVVLLDIDDFKKVNDQHGHAAGDAVLRKLAEVLGSTVRTTDMAARHGGEEFVVLLPDASVTKAVQWAERFRAALSEISFDHGKVTVSMGVAGLADARTAGDFVERADEALYAAKRGGKDAVVPYEPRFRMKAHAS</sequence>
<dbReference type="SUPFAM" id="SSF55781">
    <property type="entry name" value="GAF domain-like"/>
    <property type="match status" value="1"/>
</dbReference>
<reference evidence="6" key="2">
    <citation type="submission" date="2019-02" db="EMBL/GenBank/DDBJ databases">
        <title>Granulicella sibirica sp. nov., a psychrotolerant acidobacterium isolated from an organic soil layer in forested tundra, West Siberia.</title>
        <authorList>
            <person name="Oshkin I.Y."/>
            <person name="Kulichevskaya I.S."/>
            <person name="Rijpstra W.I.C."/>
            <person name="Sinninghe Damste J.S."/>
            <person name="Rakitin A.L."/>
            <person name="Ravin N.V."/>
            <person name="Dedysh S.N."/>
        </authorList>
    </citation>
    <scope>NUCLEOTIDE SEQUENCE [LARGE SCALE GENOMIC DNA]</scope>
    <source>
        <strain evidence="6">AF10</strain>
    </source>
</reference>
<protein>
    <recommendedName>
        <fullName evidence="1">diguanylate cyclase</fullName>
        <ecNumber evidence="1">2.7.7.65</ecNumber>
    </recommendedName>
</protein>
<dbReference type="Proteomes" id="UP000289437">
    <property type="component" value="Unassembled WGS sequence"/>
</dbReference>
<dbReference type="SMART" id="SM00065">
    <property type="entry name" value="GAF"/>
    <property type="match status" value="1"/>
</dbReference>
<evidence type="ECO:0000256" key="1">
    <source>
        <dbReference type="ARBA" id="ARBA00012528"/>
    </source>
</evidence>
<dbReference type="FunFam" id="3.30.70.270:FF:000001">
    <property type="entry name" value="Diguanylate cyclase domain protein"/>
    <property type="match status" value="1"/>
</dbReference>
<dbReference type="InterPro" id="IPR000014">
    <property type="entry name" value="PAS"/>
</dbReference>
<dbReference type="InterPro" id="IPR029787">
    <property type="entry name" value="Nucleotide_cyclase"/>
</dbReference>
<evidence type="ECO:0000259" key="4">
    <source>
        <dbReference type="PROSITE" id="PS50887"/>
    </source>
</evidence>
<dbReference type="Gene3D" id="3.30.450.40">
    <property type="match status" value="1"/>
</dbReference>
<organism evidence="5 6">
    <name type="scientific">Granulicella sibirica</name>
    <dbReference type="NCBI Taxonomy" id="2479048"/>
    <lineage>
        <taxon>Bacteria</taxon>
        <taxon>Pseudomonadati</taxon>
        <taxon>Acidobacteriota</taxon>
        <taxon>Terriglobia</taxon>
        <taxon>Terriglobales</taxon>
        <taxon>Acidobacteriaceae</taxon>
        <taxon>Granulicella</taxon>
    </lineage>
</organism>
<gene>
    <name evidence="5" type="ORF">GRAN_0407</name>
</gene>
<evidence type="ECO:0000313" key="5">
    <source>
        <dbReference type="EMBL" id="RXH57097.1"/>
    </source>
</evidence>
<dbReference type="OrthoDB" id="9759607at2"/>
<reference evidence="5 6" key="1">
    <citation type="submission" date="2018-11" db="EMBL/GenBank/DDBJ databases">
        <authorList>
            <person name="Mardanov A.V."/>
            <person name="Ravin N.V."/>
            <person name="Dedysh S.N."/>
        </authorList>
    </citation>
    <scope>NUCLEOTIDE SEQUENCE [LARGE SCALE GENOMIC DNA]</scope>
    <source>
        <strain evidence="5 6">AF10</strain>
    </source>
</reference>
<name>A0A4Q0T1Q1_9BACT</name>
<dbReference type="Gene3D" id="3.30.70.270">
    <property type="match status" value="1"/>
</dbReference>
<dbReference type="InterPro" id="IPR029016">
    <property type="entry name" value="GAF-like_dom_sf"/>
</dbReference>
<dbReference type="PROSITE" id="PS50112">
    <property type="entry name" value="PAS"/>
    <property type="match status" value="1"/>
</dbReference>
<evidence type="ECO:0000256" key="2">
    <source>
        <dbReference type="ARBA" id="ARBA00034247"/>
    </source>
</evidence>
<dbReference type="InterPro" id="IPR000160">
    <property type="entry name" value="GGDEF_dom"/>
</dbReference>
<dbReference type="Pfam" id="PF01590">
    <property type="entry name" value="GAF"/>
    <property type="match status" value="1"/>
</dbReference>
<dbReference type="EC" id="2.7.7.65" evidence="1"/>
<dbReference type="InterPro" id="IPR043128">
    <property type="entry name" value="Rev_trsase/Diguanyl_cyclase"/>
</dbReference>
<dbReference type="SUPFAM" id="SSF55785">
    <property type="entry name" value="PYP-like sensor domain (PAS domain)"/>
    <property type="match status" value="1"/>
</dbReference>
<dbReference type="InterPro" id="IPR003018">
    <property type="entry name" value="GAF"/>
</dbReference>
<evidence type="ECO:0000259" key="3">
    <source>
        <dbReference type="PROSITE" id="PS50112"/>
    </source>
</evidence>
<dbReference type="PANTHER" id="PTHR45138">
    <property type="entry name" value="REGULATORY COMPONENTS OF SENSORY TRANSDUCTION SYSTEM"/>
    <property type="match status" value="1"/>
</dbReference>
<keyword evidence="6" id="KW-1185">Reference proteome</keyword>
<dbReference type="SMART" id="SM00091">
    <property type="entry name" value="PAS"/>
    <property type="match status" value="1"/>
</dbReference>
<comment type="catalytic activity">
    <reaction evidence="2">
        <text>2 GTP = 3',3'-c-di-GMP + 2 diphosphate</text>
        <dbReference type="Rhea" id="RHEA:24898"/>
        <dbReference type="ChEBI" id="CHEBI:33019"/>
        <dbReference type="ChEBI" id="CHEBI:37565"/>
        <dbReference type="ChEBI" id="CHEBI:58805"/>
        <dbReference type="EC" id="2.7.7.65"/>
    </reaction>
</comment>
<dbReference type="InterPro" id="IPR013656">
    <property type="entry name" value="PAS_4"/>
</dbReference>
<dbReference type="AlphaFoldDB" id="A0A4Q0T1Q1"/>
<dbReference type="Pfam" id="PF08448">
    <property type="entry name" value="PAS_4"/>
    <property type="match status" value="1"/>
</dbReference>
<dbReference type="InterPro" id="IPR035965">
    <property type="entry name" value="PAS-like_dom_sf"/>
</dbReference>
<dbReference type="CDD" id="cd01949">
    <property type="entry name" value="GGDEF"/>
    <property type="match status" value="1"/>
</dbReference>
<feature type="domain" description="GGDEF" evidence="4">
    <location>
        <begin position="355"/>
        <end position="483"/>
    </location>
</feature>
<feature type="domain" description="PAS" evidence="3">
    <location>
        <begin position="185"/>
        <end position="256"/>
    </location>
</feature>
<dbReference type="Pfam" id="PF00990">
    <property type="entry name" value="GGDEF"/>
    <property type="match status" value="1"/>
</dbReference>
<evidence type="ECO:0000313" key="6">
    <source>
        <dbReference type="Proteomes" id="UP000289437"/>
    </source>
</evidence>
<dbReference type="Gene3D" id="3.30.450.20">
    <property type="entry name" value="PAS domain"/>
    <property type="match status" value="1"/>
</dbReference>
<dbReference type="InterPro" id="IPR050469">
    <property type="entry name" value="Diguanylate_Cyclase"/>
</dbReference>
<dbReference type="EMBL" id="RDSM01000001">
    <property type="protein sequence ID" value="RXH57097.1"/>
    <property type="molecule type" value="Genomic_DNA"/>
</dbReference>
<dbReference type="SUPFAM" id="SSF55073">
    <property type="entry name" value="Nucleotide cyclase"/>
    <property type="match status" value="1"/>
</dbReference>
<dbReference type="PROSITE" id="PS50887">
    <property type="entry name" value="GGDEF"/>
    <property type="match status" value="1"/>
</dbReference>
<dbReference type="SMART" id="SM00267">
    <property type="entry name" value="GGDEF"/>
    <property type="match status" value="1"/>
</dbReference>
<proteinExistence type="predicted"/>
<dbReference type="NCBIfam" id="TIGR00229">
    <property type="entry name" value="sensory_box"/>
    <property type="match status" value="1"/>
</dbReference>
<comment type="caution">
    <text evidence="5">The sequence shown here is derived from an EMBL/GenBank/DDBJ whole genome shotgun (WGS) entry which is preliminary data.</text>
</comment>
<dbReference type="PANTHER" id="PTHR45138:SF9">
    <property type="entry name" value="DIGUANYLATE CYCLASE DGCM-RELATED"/>
    <property type="match status" value="1"/>
</dbReference>
<dbReference type="GO" id="GO:0052621">
    <property type="term" value="F:diguanylate cyclase activity"/>
    <property type="evidence" value="ECO:0007669"/>
    <property type="project" value="UniProtKB-EC"/>
</dbReference>
<dbReference type="NCBIfam" id="TIGR00254">
    <property type="entry name" value="GGDEF"/>
    <property type="match status" value="1"/>
</dbReference>
<accession>A0A4Q0T1Q1</accession>